<dbReference type="AlphaFoldDB" id="A0AAD4AHS9"/>
<name>A0AAD4AHS9_9GAMM</name>
<dbReference type="Proteomes" id="UP000016487">
    <property type="component" value="Unassembled WGS sequence"/>
</dbReference>
<gene>
    <name evidence="1" type="ORF">PCIT_a2771</name>
</gene>
<accession>A0AAD4AHS9</accession>
<protein>
    <submittedName>
        <fullName evidence="1">Uncharacterized protein</fullName>
    </submittedName>
</protein>
<organism evidence="1 2">
    <name type="scientific">Pseudoalteromonas citrea</name>
    <dbReference type="NCBI Taxonomy" id="43655"/>
    <lineage>
        <taxon>Bacteria</taxon>
        <taxon>Pseudomonadati</taxon>
        <taxon>Pseudomonadota</taxon>
        <taxon>Gammaproteobacteria</taxon>
        <taxon>Alteromonadales</taxon>
        <taxon>Pseudoalteromonadaceae</taxon>
        <taxon>Pseudoalteromonas</taxon>
    </lineage>
</organism>
<evidence type="ECO:0000313" key="1">
    <source>
        <dbReference type="EMBL" id="KAF7769859.1"/>
    </source>
</evidence>
<dbReference type="EMBL" id="AHBZ03000021">
    <property type="protein sequence ID" value="KAF7769859.1"/>
    <property type="molecule type" value="Genomic_DNA"/>
</dbReference>
<reference evidence="1" key="1">
    <citation type="journal article" date="2012" name="J. Bacteriol.">
        <title>Genome sequences of type strains of seven species of the marine bacterium Pseudoalteromonas.</title>
        <authorList>
            <person name="Xie B.B."/>
            <person name="Shu Y.L."/>
            <person name="Qin Q.L."/>
            <person name="Rong J.C."/>
            <person name="Zhang X.Y."/>
            <person name="Chen X.L."/>
            <person name="Shi M."/>
            <person name="He H.L."/>
            <person name="Zhou B.C."/>
            <person name="Zhang Y.Z."/>
        </authorList>
    </citation>
    <scope>NUCLEOTIDE SEQUENCE</scope>
    <source>
        <strain evidence="1">DSM 8771</strain>
    </source>
</reference>
<reference evidence="1" key="2">
    <citation type="submission" date="2015-03" db="EMBL/GenBank/DDBJ databases">
        <title>Genome sequence of Pseudoalteromonas citrea.</title>
        <authorList>
            <person name="Xie B.-B."/>
            <person name="Rong J.-C."/>
            <person name="Qin Q.-L."/>
            <person name="Zhang Y.-Z."/>
        </authorList>
    </citation>
    <scope>NUCLEOTIDE SEQUENCE</scope>
    <source>
        <strain evidence="1">DSM 8771</strain>
    </source>
</reference>
<evidence type="ECO:0000313" key="2">
    <source>
        <dbReference type="Proteomes" id="UP000016487"/>
    </source>
</evidence>
<proteinExistence type="predicted"/>
<comment type="caution">
    <text evidence="1">The sequence shown here is derived from an EMBL/GenBank/DDBJ whole genome shotgun (WGS) entry which is preliminary data.</text>
</comment>
<sequence>MSPDHTICLVLMCKSSSKTTFANKALSYTLNYVIVFY</sequence>